<reference evidence="2" key="1">
    <citation type="journal article" date="2021" name="Open Biol.">
        <title>Shared evolutionary footprints suggest mitochondrial oxidative damage underlies multiple complex I losses in fungi.</title>
        <authorList>
            <person name="Schikora-Tamarit M.A."/>
            <person name="Marcet-Houben M."/>
            <person name="Nosek J."/>
            <person name="Gabaldon T."/>
        </authorList>
    </citation>
    <scope>NUCLEOTIDE SEQUENCE</scope>
    <source>
        <strain evidence="2">CBS2887</strain>
    </source>
</reference>
<dbReference type="EMBL" id="JAEUBG010002296">
    <property type="protein sequence ID" value="KAH3684870.1"/>
    <property type="molecule type" value="Genomic_DNA"/>
</dbReference>
<evidence type="ECO:0008006" key="4">
    <source>
        <dbReference type="Google" id="ProtNLM"/>
    </source>
</evidence>
<evidence type="ECO:0000256" key="1">
    <source>
        <dbReference type="SAM" id="Phobius"/>
    </source>
</evidence>
<accession>A0A9P8Q890</accession>
<sequence>MVTRSDKGTTVETSVTSSEVAAFTVLVIWSGLSVWNMFWSFVTDFIFWSDGNTTFSDGFPSLEDRLVCGETSDEVEWFV</sequence>
<name>A0A9P8Q890_WICPI</name>
<dbReference type="Proteomes" id="UP000774326">
    <property type="component" value="Unassembled WGS sequence"/>
</dbReference>
<keyword evidence="1" id="KW-0472">Membrane</keyword>
<comment type="caution">
    <text evidence="2">The sequence shown here is derived from an EMBL/GenBank/DDBJ whole genome shotgun (WGS) entry which is preliminary data.</text>
</comment>
<feature type="transmembrane region" description="Helical" evidence="1">
    <location>
        <begin position="20"/>
        <end position="39"/>
    </location>
</feature>
<keyword evidence="1" id="KW-0812">Transmembrane</keyword>
<dbReference type="AlphaFoldDB" id="A0A9P8Q890"/>
<keyword evidence="1" id="KW-1133">Transmembrane helix</keyword>
<proteinExistence type="predicted"/>
<evidence type="ECO:0000313" key="3">
    <source>
        <dbReference type="Proteomes" id="UP000774326"/>
    </source>
</evidence>
<keyword evidence="3" id="KW-1185">Reference proteome</keyword>
<gene>
    <name evidence="2" type="ORF">WICPIJ_004173</name>
</gene>
<protein>
    <recommendedName>
        <fullName evidence="4">Transmembrane protein</fullName>
    </recommendedName>
</protein>
<organism evidence="2 3">
    <name type="scientific">Wickerhamomyces pijperi</name>
    <name type="common">Yeast</name>
    <name type="synonym">Pichia pijperi</name>
    <dbReference type="NCBI Taxonomy" id="599730"/>
    <lineage>
        <taxon>Eukaryota</taxon>
        <taxon>Fungi</taxon>
        <taxon>Dikarya</taxon>
        <taxon>Ascomycota</taxon>
        <taxon>Saccharomycotina</taxon>
        <taxon>Saccharomycetes</taxon>
        <taxon>Phaffomycetales</taxon>
        <taxon>Wickerhamomycetaceae</taxon>
        <taxon>Wickerhamomyces</taxon>
    </lineage>
</organism>
<evidence type="ECO:0000313" key="2">
    <source>
        <dbReference type="EMBL" id="KAH3684870.1"/>
    </source>
</evidence>
<reference evidence="2" key="2">
    <citation type="submission" date="2021-01" db="EMBL/GenBank/DDBJ databases">
        <authorList>
            <person name="Schikora-Tamarit M.A."/>
        </authorList>
    </citation>
    <scope>NUCLEOTIDE SEQUENCE</scope>
    <source>
        <strain evidence="2">CBS2887</strain>
    </source>
</reference>